<accession>A0ABX0UBR2</accession>
<dbReference type="Pfam" id="PF18962">
    <property type="entry name" value="Por_Secre_tail"/>
    <property type="match status" value="1"/>
</dbReference>
<dbReference type="NCBIfam" id="TIGR04183">
    <property type="entry name" value="Por_Secre_tail"/>
    <property type="match status" value="1"/>
</dbReference>
<feature type="domain" description="Secretion system C-terminal sorting" evidence="3">
    <location>
        <begin position="542"/>
        <end position="612"/>
    </location>
</feature>
<feature type="chain" id="PRO_5046049958" description="Secretion system C-terminal sorting domain-containing protein" evidence="2">
    <location>
        <begin position="29"/>
        <end position="614"/>
    </location>
</feature>
<dbReference type="InterPro" id="IPR026444">
    <property type="entry name" value="Secre_tail"/>
</dbReference>
<comment type="caution">
    <text evidence="4">The sequence shown here is derived from an EMBL/GenBank/DDBJ whole genome shotgun (WGS) entry which is preliminary data.</text>
</comment>
<protein>
    <recommendedName>
        <fullName evidence="3">Secretion system C-terminal sorting domain-containing protein</fullName>
    </recommendedName>
</protein>
<dbReference type="RefSeq" id="WP_167189991.1">
    <property type="nucleotide sequence ID" value="NZ_JAASQL010000005.1"/>
</dbReference>
<keyword evidence="1 2" id="KW-0732">Signal</keyword>
<dbReference type="Proteomes" id="UP000745859">
    <property type="component" value="Unassembled WGS sequence"/>
</dbReference>
<evidence type="ECO:0000256" key="1">
    <source>
        <dbReference type="ARBA" id="ARBA00022729"/>
    </source>
</evidence>
<feature type="signal peptide" evidence="2">
    <location>
        <begin position="1"/>
        <end position="28"/>
    </location>
</feature>
<organism evidence="4 5">
    <name type="scientific">Wenyingzhuangia heitensis</name>
    <dbReference type="NCBI Taxonomy" id="1487859"/>
    <lineage>
        <taxon>Bacteria</taxon>
        <taxon>Pseudomonadati</taxon>
        <taxon>Bacteroidota</taxon>
        <taxon>Flavobacteriia</taxon>
        <taxon>Flavobacteriales</taxon>
        <taxon>Flavobacteriaceae</taxon>
        <taxon>Wenyingzhuangia</taxon>
    </lineage>
</organism>
<proteinExistence type="predicted"/>
<name>A0ABX0UBR2_9FLAO</name>
<dbReference type="SUPFAM" id="SSF51126">
    <property type="entry name" value="Pectin lyase-like"/>
    <property type="match status" value="1"/>
</dbReference>
<keyword evidence="5" id="KW-1185">Reference proteome</keyword>
<dbReference type="EMBL" id="JAASQL010000005">
    <property type="protein sequence ID" value="NIJ46252.1"/>
    <property type="molecule type" value="Genomic_DNA"/>
</dbReference>
<dbReference type="InterPro" id="IPR011050">
    <property type="entry name" value="Pectin_lyase_fold/virulence"/>
</dbReference>
<reference evidence="4 5" key="1">
    <citation type="submission" date="2020-03" db="EMBL/GenBank/DDBJ databases">
        <title>Genomic Encyclopedia of Type Strains, Phase IV (KMG-IV): sequencing the most valuable type-strain genomes for metagenomic binning, comparative biology and taxonomic classification.</title>
        <authorList>
            <person name="Goeker M."/>
        </authorList>
    </citation>
    <scope>NUCLEOTIDE SEQUENCE [LARGE SCALE GENOMIC DNA]</scope>
    <source>
        <strain evidence="4 5">DSM 101599</strain>
    </source>
</reference>
<sequence>MKTYLLNVRITFFMFLTGLLLSFQNTHAQTSLTADTASEIISMINDTSIDTLKIKAGTYLFTAPIDITRSNLVVIGLGDARTNTVLKLSAESKGLIRAYGENIKMVNLTLNANNYLKAYDNSIFVFSPTKDSNDNVTKVSKNHKFDNVLFKKSNQKGIAGPAGFATHGLEVLNSQFEGIADICILILNRNTAKRGKVITTVDKFVVDNCIFKTGYERGVIADCGNDRETTGVVDGKDVGTRITTSTSLNGSTVKNCTFEKAASFHIGGVQISDYNIRHNQFDGMSGTEGYGQAIHFEQFVRNVEIYNNSFSMNPTGTSTYQYISLAGTEGHKRVSQQEASNTYPSWTYWIDGGSERRAYTDCISEADQTTTSYKYDDVNFAPGKDCKRDVHDYGPRQIYIAGNTFNSSTSLSSFISIDEGEQIFIGARRDESNVDNTFLGSTVNNKDNAKIFLEGYDEGTCNAWIKNGQGITSSEIYEPTHDVYTSLCREVLVDGSNVNKNRKAASSISGDAFSRLSIANVKMTEEILKYNSSLNTFQNTVISPNPANDVITITNNSAIQNITITNVSGTILKDNSYGGEKNISISIHNLHPGMYLVIITGTDGSKVIKKLIKN</sequence>
<evidence type="ECO:0000256" key="2">
    <source>
        <dbReference type="SAM" id="SignalP"/>
    </source>
</evidence>
<gene>
    <name evidence="4" type="ORF">FHR24_002736</name>
</gene>
<evidence type="ECO:0000313" key="5">
    <source>
        <dbReference type="Proteomes" id="UP000745859"/>
    </source>
</evidence>
<evidence type="ECO:0000313" key="4">
    <source>
        <dbReference type="EMBL" id="NIJ46252.1"/>
    </source>
</evidence>
<evidence type="ECO:0000259" key="3">
    <source>
        <dbReference type="Pfam" id="PF18962"/>
    </source>
</evidence>